<evidence type="ECO:0000313" key="4">
    <source>
        <dbReference type="Proteomes" id="UP000069162"/>
    </source>
</evidence>
<evidence type="ECO:0000313" key="3">
    <source>
        <dbReference type="EMBL" id="ALR78970.1"/>
    </source>
</evidence>
<evidence type="ECO:0000256" key="1">
    <source>
        <dbReference type="SAM" id="MobiDB-lite"/>
    </source>
</evidence>
<dbReference type="InterPro" id="IPR014944">
    <property type="entry name" value="Toxin_SymE-like"/>
</dbReference>
<dbReference type="OrthoDB" id="6053337at2"/>
<dbReference type="OMA" id="MADNNEM"/>
<dbReference type="KEGG" id="kle:AO703_16690"/>
<dbReference type="AlphaFoldDB" id="A0A806X9S7"/>
<organism evidence="3 4">
    <name type="scientific">[Enterobacter] lignolyticus</name>
    <dbReference type="NCBI Taxonomy" id="1334193"/>
    <lineage>
        <taxon>Bacteria</taxon>
        <taxon>Pseudomonadati</taxon>
        <taxon>Pseudomonadota</taxon>
        <taxon>Gammaproteobacteria</taxon>
        <taxon>Enterobacterales</taxon>
        <taxon>Enterobacteriaceae</taxon>
        <taxon>Pluralibacter</taxon>
    </lineage>
</organism>
<protein>
    <recommendedName>
        <fullName evidence="2">Toxin SymE-like domain-containing protein</fullName>
    </recommendedName>
</protein>
<dbReference type="GO" id="GO:0016788">
    <property type="term" value="F:hydrolase activity, acting on ester bonds"/>
    <property type="evidence" value="ECO:0007669"/>
    <property type="project" value="InterPro"/>
</dbReference>
<name>A0A806X9S7_9ENTR</name>
<feature type="compositionally biased region" description="Polar residues" evidence="1">
    <location>
        <begin position="1"/>
        <end position="18"/>
    </location>
</feature>
<sequence length="77" mass="8686">MQSQPHQGVSKTSRQVTVSYVRKRHQDPETFRTRRMSRHPSLVLSGDWLEEAGFPTGTPVAVSVAWGRLILSPVEVE</sequence>
<accession>A0A806X9S7</accession>
<dbReference type="EMBL" id="CP012871">
    <property type="protein sequence ID" value="ALR78970.1"/>
    <property type="molecule type" value="Genomic_DNA"/>
</dbReference>
<feature type="region of interest" description="Disordered" evidence="1">
    <location>
        <begin position="1"/>
        <end position="37"/>
    </location>
</feature>
<dbReference type="RefSeq" id="WP_013364997.1">
    <property type="nucleotide sequence ID" value="NZ_CP012871.1"/>
</dbReference>
<feature type="domain" description="Toxin SymE-like" evidence="2">
    <location>
        <begin position="14"/>
        <end position="73"/>
    </location>
</feature>
<proteinExistence type="predicted"/>
<reference evidence="4" key="1">
    <citation type="submission" date="2015-10" db="EMBL/GenBank/DDBJ databases">
        <title>Complete Genome Sequencing of Klebsiella sp. strain G5.</title>
        <authorList>
            <person name="Chan K.-G."/>
            <person name="Chen J.-W."/>
        </authorList>
    </citation>
    <scope>NUCLEOTIDE SEQUENCE [LARGE SCALE GENOMIC DNA]</scope>
    <source>
        <strain evidence="4">G5</strain>
    </source>
</reference>
<dbReference type="GO" id="GO:0005737">
    <property type="term" value="C:cytoplasm"/>
    <property type="evidence" value="ECO:0007669"/>
    <property type="project" value="InterPro"/>
</dbReference>
<gene>
    <name evidence="3" type="ORF">AO703_16690</name>
</gene>
<dbReference type="GO" id="GO:0016070">
    <property type="term" value="P:RNA metabolic process"/>
    <property type="evidence" value="ECO:0007669"/>
    <property type="project" value="InterPro"/>
</dbReference>
<evidence type="ECO:0000259" key="2">
    <source>
        <dbReference type="Pfam" id="PF08845"/>
    </source>
</evidence>
<dbReference type="Pfam" id="PF08845">
    <property type="entry name" value="SymE_toxin"/>
    <property type="match status" value="1"/>
</dbReference>
<dbReference type="GO" id="GO:0003723">
    <property type="term" value="F:RNA binding"/>
    <property type="evidence" value="ECO:0007669"/>
    <property type="project" value="InterPro"/>
</dbReference>
<dbReference type="Proteomes" id="UP000069162">
    <property type="component" value="Chromosome"/>
</dbReference>